<dbReference type="GO" id="GO:0006508">
    <property type="term" value="P:proteolysis"/>
    <property type="evidence" value="ECO:0007669"/>
    <property type="project" value="InterPro"/>
</dbReference>
<comment type="subcellular location">
    <subcellularLocation>
        <location evidence="2">Cytoplasm</location>
    </subcellularLocation>
</comment>
<dbReference type="EMBL" id="GECL01001654">
    <property type="protein sequence ID" value="JAP04470.1"/>
    <property type="molecule type" value="Transcribed_RNA"/>
</dbReference>
<comment type="subunit">
    <text evidence="4">Homotetramer.</text>
</comment>
<dbReference type="InterPro" id="IPR001375">
    <property type="entry name" value="Peptidase_S9_cat"/>
</dbReference>
<dbReference type="PANTHER" id="PTHR42776">
    <property type="entry name" value="SERINE PEPTIDASE S9 FAMILY MEMBER"/>
    <property type="match status" value="1"/>
</dbReference>
<comment type="catalytic activity">
    <reaction evidence="1">
        <text>Cleavage of an N-acetyl or N-formyl amino acid from the N-terminus of a polypeptide.</text>
        <dbReference type="EC" id="3.4.19.1"/>
    </reaction>
</comment>
<evidence type="ECO:0000256" key="7">
    <source>
        <dbReference type="ARBA" id="ARBA00022490"/>
    </source>
</evidence>
<keyword evidence="8" id="KW-0378">Hydrolase</keyword>
<dbReference type="SUPFAM" id="SSF53474">
    <property type="entry name" value="alpha/beta-Hydrolases"/>
    <property type="match status" value="1"/>
</dbReference>
<evidence type="ECO:0000259" key="10">
    <source>
        <dbReference type="Pfam" id="PF19283"/>
    </source>
</evidence>
<accession>A0A0V0G8W1</accession>
<dbReference type="Pfam" id="PF19283">
    <property type="entry name" value="APEH_N"/>
    <property type="match status" value="1"/>
</dbReference>
<dbReference type="GO" id="GO:0004177">
    <property type="term" value="F:aminopeptidase activity"/>
    <property type="evidence" value="ECO:0007669"/>
    <property type="project" value="UniProtKB-KW"/>
</dbReference>
<keyword evidence="11" id="KW-0031">Aminopeptidase</keyword>
<evidence type="ECO:0000256" key="3">
    <source>
        <dbReference type="ARBA" id="ARBA00010040"/>
    </source>
</evidence>
<feature type="domain" description="Acylamino-acid-releasing enzyme N-terminal" evidence="10">
    <location>
        <begin position="72"/>
        <end position="428"/>
    </location>
</feature>
<dbReference type="Gene3D" id="3.40.50.1820">
    <property type="entry name" value="alpha/beta hydrolase"/>
    <property type="match status" value="1"/>
</dbReference>
<dbReference type="InterPro" id="IPR045550">
    <property type="entry name" value="AARE_N"/>
</dbReference>
<dbReference type="PANTHER" id="PTHR42776:SF4">
    <property type="entry name" value="ACYLAMINO-ACID-RELEASING ENZYME"/>
    <property type="match status" value="1"/>
</dbReference>
<reference evidence="11" key="1">
    <citation type="journal article" date="2018" name="J. Proteomics">
        <title>Exploring the molecular complexity of Triatoma dimidiata sialome.</title>
        <authorList>
            <person name="Santiago P.B."/>
            <person name="de Araujo C.N."/>
            <person name="Charneau S."/>
            <person name="Bastos I.M.D."/>
            <person name="Assumpcao T.C.F."/>
            <person name="Queiroz R.M.L."/>
            <person name="Praca Y.R."/>
            <person name="Cordeiro T.M."/>
            <person name="Garcia C.H.S."/>
            <person name="da Silva I.G."/>
            <person name="Raiol T."/>
            <person name="Motta F.N."/>
            <person name="de Araujo Oliveira J.V."/>
            <person name="de Sousa M.V."/>
            <person name="Ribeiro J.M.C."/>
            <person name="de Santana J.M."/>
        </authorList>
    </citation>
    <scope>NUCLEOTIDE SEQUENCE</scope>
    <source>
        <strain evidence="11">Santander</strain>
        <tissue evidence="11">Salivary glands</tissue>
    </source>
</reference>
<dbReference type="GO" id="GO:0008242">
    <property type="term" value="F:omega peptidase activity"/>
    <property type="evidence" value="ECO:0007669"/>
    <property type="project" value="UniProtKB-EC"/>
</dbReference>
<evidence type="ECO:0000256" key="6">
    <source>
        <dbReference type="ARBA" id="ARBA00018421"/>
    </source>
</evidence>
<evidence type="ECO:0000256" key="1">
    <source>
        <dbReference type="ARBA" id="ARBA00000721"/>
    </source>
</evidence>
<organism evidence="11">
    <name type="scientific">Triatoma dimidiata</name>
    <name type="common">Kissing bug</name>
    <name type="synonym">Meccus dimidiatus</name>
    <dbReference type="NCBI Taxonomy" id="72491"/>
    <lineage>
        <taxon>Eukaryota</taxon>
        <taxon>Metazoa</taxon>
        <taxon>Ecdysozoa</taxon>
        <taxon>Arthropoda</taxon>
        <taxon>Hexapoda</taxon>
        <taxon>Insecta</taxon>
        <taxon>Pterygota</taxon>
        <taxon>Neoptera</taxon>
        <taxon>Paraneoptera</taxon>
        <taxon>Hemiptera</taxon>
        <taxon>Heteroptera</taxon>
        <taxon>Panheteroptera</taxon>
        <taxon>Cimicomorpha</taxon>
        <taxon>Reduviidae</taxon>
        <taxon>Triatominae</taxon>
        <taxon>Triatoma</taxon>
    </lineage>
</organism>
<dbReference type="SUPFAM" id="SSF82171">
    <property type="entry name" value="DPP6 N-terminal domain-like"/>
    <property type="match status" value="1"/>
</dbReference>
<dbReference type="InterPro" id="IPR011042">
    <property type="entry name" value="6-blade_b-propeller_TolB-like"/>
</dbReference>
<evidence type="ECO:0000259" key="9">
    <source>
        <dbReference type="Pfam" id="PF00326"/>
    </source>
</evidence>
<dbReference type="EC" id="3.4.19.1" evidence="5"/>
<dbReference type="AlphaFoldDB" id="A0A0V0G8W1"/>
<keyword evidence="7" id="KW-0963">Cytoplasm</keyword>
<dbReference type="GO" id="GO:0005737">
    <property type="term" value="C:cytoplasm"/>
    <property type="evidence" value="ECO:0007669"/>
    <property type="project" value="UniProtKB-SubCell"/>
</dbReference>
<feature type="domain" description="Peptidase S9 prolyl oligopeptidase catalytic" evidence="9">
    <location>
        <begin position="505"/>
        <end position="715"/>
    </location>
</feature>
<dbReference type="InterPro" id="IPR029058">
    <property type="entry name" value="AB_hydrolase_fold"/>
</dbReference>
<sequence>MGTKQVDKIVKLLQKVIRIPTPLSGKILNVSDDSATISTIWSQASPDREISVHSETIYLVDQRNITVRNFGPIDTTTELLTCYSSSNTYRAVLRDVPSASSKQNKRQVLEIWSKNTLWKSFDLVKFEKHGDVYTDGEFGCLEWSPCETKLLYIAEKKTPKSEPFLGPGSKKSSEAIVGTEYDFVEDWGETLVGKSQPVVAICDIETEAIEVISNGAFDGSEAEDKWSFGQAVWAPDGASIVCVAWNNTPRRLGLVYCTNRKSYIVHIRDVNGTKEIRKLSDDGRAVRSPVFAPDKSKLVWLERDITGPHHACHRIVKYEWDLKKRSTVVDIIDKEVKTKSGDLFYGLYCLTLNRPWLSDSKTLLISTPQRASVRTFAIDTDNGNVVDISGTQSSEETFSEIVLDVSRDLVLSWRSSMGLTPSLMLGGADKSGVKEWITLLPHSPSVEGYHVDVIRLKASRTTDLVRDYSAVYFGPPVDSDVKELPLIVWPHGGPHSATTNAYSLLCNFFAQLGFAILMINYRGSIGAGQSSVDWLPGRVGSSDVEDVHQAALHVLHKYGSQLDPAKTVLFGGSHGGFIVLHLAGQYPSHYKAVATRNPVAYISPLSTTSDIPDWAFVESGFNYSPMKYELSAEEHEAMRSKSPIAHVDNVSAPVLFLLGKKDLRVSMSQGLDYYHALKARNIKTRAIVYEDNHGLVKVPHMIDFAVNAASWFFEHIPYRLS</sequence>
<name>A0A0V0G8W1_TRIDM</name>
<comment type="similarity">
    <text evidence="3">Belongs to the peptidase S9C family.</text>
</comment>
<evidence type="ECO:0000256" key="4">
    <source>
        <dbReference type="ARBA" id="ARBA00011881"/>
    </source>
</evidence>
<evidence type="ECO:0000256" key="8">
    <source>
        <dbReference type="ARBA" id="ARBA00022801"/>
    </source>
</evidence>
<dbReference type="Gene3D" id="2.120.10.30">
    <property type="entry name" value="TolB, C-terminal domain"/>
    <property type="match status" value="1"/>
</dbReference>
<protein>
    <recommendedName>
        <fullName evidence="6">Acylamino-acid-releasing enzyme</fullName>
        <ecNumber evidence="5">3.4.19.1</ecNumber>
    </recommendedName>
</protein>
<evidence type="ECO:0000256" key="5">
    <source>
        <dbReference type="ARBA" id="ARBA00012917"/>
    </source>
</evidence>
<keyword evidence="11" id="KW-0645">Protease</keyword>
<dbReference type="Pfam" id="PF00326">
    <property type="entry name" value="Peptidase_S9"/>
    <property type="match status" value="1"/>
</dbReference>
<dbReference type="GO" id="GO:0004252">
    <property type="term" value="F:serine-type endopeptidase activity"/>
    <property type="evidence" value="ECO:0007669"/>
    <property type="project" value="TreeGrafter"/>
</dbReference>
<evidence type="ECO:0000313" key="11">
    <source>
        <dbReference type="EMBL" id="JAP04470.1"/>
    </source>
</evidence>
<evidence type="ECO:0000256" key="2">
    <source>
        <dbReference type="ARBA" id="ARBA00004496"/>
    </source>
</evidence>
<proteinExistence type="inferred from homology"/>